<dbReference type="Gene3D" id="2.60.120.560">
    <property type="entry name" value="Exo-inulinase, domain 1"/>
    <property type="match status" value="1"/>
</dbReference>
<evidence type="ECO:0000313" key="4">
    <source>
        <dbReference type="Proteomes" id="UP000000493"/>
    </source>
</evidence>
<dbReference type="InterPro" id="IPR010496">
    <property type="entry name" value="AL/BT2_dom"/>
</dbReference>
<dbReference type="Gene3D" id="2.60.120.380">
    <property type="match status" value="1"/>
</dbReference>
<name>A0A7U3ZJT1_RUNSL</name>
<evidence type="ECO:0000313" key="3">
    <source>
        <dbReference type="EMBL" id="AEI48430.1"/>
    </source>
</evidence>
<dbReference type="GO" id="GO:0016787">
    <property type="term" value="F:hydrolase activity"/>
    <property type="evidence" value="ECO:0007669"/>
    <property type="project" value="InterPro"/>
</dbReference>
<dbReference type="KEGG" id="rsi:Runsl_2014"/>
<reference evidence="3 4" key="2">
    <citation type="journal article" date="2012" name="Stand. Genomic Sci.">
        <title>Complete genome sequence of the aquatic bacterium Runella slithyformis type strain (LSU 4(T)).</title>
        <authorList>
            <person name="Copeland A."/>
            <person name="Zhang X."/>
            <person name="Misra M."/>
            <person name="Lapidus A."/>
            <person name="Nolan M."/>
            <person name="Lucas S."/>
            <person name="Deshpande S."/>
            <person name="Cheng J.F."/>
            <person name="Tapia R."/>
            <person name="Goodwin L.A."/>
            <person name="Pitluck S."/>
            <person name="Liolios K."/>
            <person name="Pagani I."/>
            <person name="Ivanova N."/>
            <person name="Mikhailova N."/>
            <person name="Pati A."/>
            <person name="Chen A."/>
            <person name="Palaniappan K."/>
            <person name="Land M."/>
            <person name="Hauser L."/>
            <person name="Pan C."/>
            <person name="Jeffries C.D."/>
            <person name="Detter J.C."/>
            <person name="Brambilla E.M."/>
            <person name="Rohde M."/>
            <person name="Djao O.D."/>
            <person name="Goker M."/>
            <person name="Sikorski J."/>
            <person name="Tindall B.J."/>
            <person name="Woyke T."/>
            <person name="Bristow J."/>
            <person name="Eisen J.A."/>
            <person name="Markowitz V."/>
            <person name="Hugenholtz P."/>
            <person name="Kyrpides N.C."/>
            <person name="Klenk H.P."/>
            <person name="Mavromatis K."/>
        </authorList>
    </citation>
    <scope>NUCLEOTIDE SEQUENCE [LARGE SCALE GENOMIC DNA]</scope>
    <source>
        <strain evidence="4">ATCC 29530 / DSM 19594 / LMG 11500 / NCIMB 11436 / LSU 4</strain>
    </source>
</reference>
<keyword evidence="4" id="KW-1185">Reference proteome</keyword>
<feature type="chain" id="PRO_5031025051" description="3-keto-alpha-glucoside-1,2-lyase/3-keto-2-hydroxy-glucal hydratase domain-containing protein" evidence="1">
    <location>
        <begin position="25"/>
        <end position="578"/>
    </location>
</feature>
<dbReference type="RefSeq" id="WP_013927742.1">
    <property type="nucleotide sequence ID" value="NC_015703.1"/>
</dbReference>
<proteinExistence type="predicted"/>
<reference evidence="4" key="1">
    <citation type="submission" date="2011-06" db="EMBL/GenBank/DDBJ databases">
        <title>The complete genome of chromosome of Runella slithyformis DSM 19594.</title>
        <authorList>
            <consortium name="US DOE Joint Genome Institute (JGI-PGF)"/>
            <person name="Lucas S."/>
            <person name="Han J."/>
            <person name="Lapidus A."/>
            <person name="Bruce D."/>
            <person name="Goodwin L."/>
            <person name="Pitluck S."/>
            <person name="Peters L."/>
            <person name="Kyrpides N."/>
            <person name="Mavromatis K."/>
            <person name="Ivanova N."/>
            <person name="Ovchinnikova G."/>
            <person name="Zhang X."/>
            <person name="Misra M."/>
            <person name="Detter J.C."/>
            <person name="Tapia R."/>
            <person name="Han C."/>
            <person name="Land M."/>
            <person name="Hauser L."/>
            <person name="Markowitz V."/>
            <person name="Cheng J.-F."/>
            <person name="Hugenholtz P."/>
            <person name="Woyke T."/>
            <person name="Wu D."/>
            <person name="Tindall B."/>
            <person name="Faehrich R."/>
            <person name="Brambilla E."/>
            <person name="Klenk H.-P."/>
            <person name="Eisen J.A."/>
        </authorList>
    </citation>
    <scope>NUCLEOTIDE SEQUENCE [LARGE SCALE GENOMIC DNA]</scope>
    <source>
        <strain evidence="4">ATCC 29530 / DSM 19594 / LMG 11500 / NCIMB 11436 / LSU 4</strain>
    </source>
</reference>
<accession>A0A7U3ZJT1</accession>
<dbReference type="Pfam" id="PF06439">
    <property type="entry name" value="3keto-disac_hyd"/>
    <property type="match status" value="1"/>
</dbReference>
<feature type="domain" description="3-keto-alpha-glucoside-1,2-lyase/3-keto-2-hydroxy-glucal hydratase" evidence="2">
    <location>
        <begin position="58"/>
        <end position="209"/>
    </location>
</feature>
<evidence type="ECO:0000256" key="1">
    <source>
        <dbReference type="SAM" id="SignalP"/>
    </source>
</evidence>
<feature type="signal peptide" evidence="1">
    <location>
        <begin position="1"/>
        <end position="24"/>
    </location>
</feature>
<protein>
    <recommendedName>
        <fullName evidence="2">3-keto-alpha-glucoside-1,2-lyase/3-keto-2-hydroxy-glucal hydratase domain-containing protein</fullName>
    </recommendedName>
</protein>
<keyword evidence="1" id="KW-0732">Signal</keyword>
<sequence>MKIRIAFQTGCLLLAAGLIFSLKAQNRGMTQLTTDGNGPFQLSGDWKTAGSAVMHPDKAAFLKTTPSTDKNASLIVGKTGAKATAALGLGDVVLKMDFMLAPGSNAALTLPGGYTIRLNDSWRNARMDVSVSGSTGTLAPLQNAAKAPGLWQSITVQFKRAGQNTAAQLERVTLNDVVIQENTFLSTPPTPETALSLEVVAGTAAFRNVFYQLLNNTRPVALRNLSYTLYKAGNDKPKELLAENILKKDTTSILTREWGMGNNSYYLLYDGQLDVAQEADYTFQLAYMSNAALEIDGKTVLPYQWNDFLQNYVPVTVHLTKGLHPFRLHHHKFTWRRPGLGMFVATQGVRQYPLHVTSSLPEPTPIPTIEVTPNGKAELVRSFIQRKGENRKRTHCLSVGTPDDIHYTLDLNRGSLLQFWKGEFANVTDMWYERGEPQLLYPMGSAITTGGQTDIAVLNDLNAAWPDSSANLTFKGYRLNPAGIPTVTYRAGDSDITDEIIPENGGLTRTVNGSLPNVYVRLVTGKSISPVEKGLYEIDGQRYYVRIDSKSKPLVRTVNGQQELLLPLSGQLHYSLIW</sequence>
<dbReference type="SUPFAM" id="SSF56988">
    <property type="entry name" value="Anthrax protective antigen"/>
    <property type="match status" value="1"/>
</dbReference>
<dbReference type="EMBL" id="CP002859">
    <property type="protein sequence ID" value="AEI48430.1"/>
    <property type="molecule type" value="Genomic_DNA"/>
</dbReference>
<evidence type="ECO:0000259" key="2">
    <source>
        <dbReference type="Pfam" id="PF06439"/>
    </source>
</evidence>
<organism evidence="3 4">
    <name type="scientific">Runella slithyformis (strain ATCC 29530 / DSM 19594 / LMG 11500 / NCIMB 11436 / LSU 4)</name>
    <dbReference type="NCBI Taxonomy" id="761193"/>
    <lineage>
        <taxon>Bacteria</taxon>
        <taxon>Pseudomonadati</taxon>
        <taxon>Bacteroidota</taxon>
        <taxon>Cytophagia</taxon>
        <taxon>Cytophagales</taxon>
        <taxon>Spirosomataceae</taxon>
        <taxon>Runella</taxon>
    </lineage>
</organism>
<gene>
    <name evidence="3" type="ordered locus">Runsl_2014</name>
</gene>
<dbReference type="AlphaFoldDB" id="A0A7U3ZJT1"/>
<dbReference type="Proteomes" id="UP000000493">
    <property type="component" value="Chromosome"/>
</dbReference>